<proteinExistence type="predicted"/>
<evidence type="ECO:0000313" key="3">
    <source>
        <dbReference type="Proteomes" id="UP000799291"/>
    </source>
</evidence>
<dbReference type="AlphaFoldDB" id="A0A6G1JFV9"/>
<gene>
    <name evidence="2" type="ORF">K458DRAFT_357465</name>
</gene>
<evidence type="ECO:0000313" key="2">
    <source>
        <dbReference type="EMBL" id="KAF2689023.1"/>
    </source>
</evidence>
<feature type="compositionally biased region" description="Polar residues" evidence="1">
    <location>
        <begin position="15"/>
        <end position="37"/>
    </location>
</feature>
<dbReference type="EMBL" id="MU005572">
    <property type="protein sequence ID" value="KAF2689023.1"/>
    <property type="molecule type" value="Genomic_DNA"/>
</dbReference>
<keyword evidence="3" id="KW-1185">Reference proteome</keyword>
<reference evidence="2" key="1">
    <citation type="journal article" date="2020" name="Stud. Mycol.">
        <title>101 Dothideomycetes genomes: a test case for predicting lifestyles and emergence of pathogens.</title>
        <authorList>
            <person name="Haridas S."/>
            <person name="Albert R."/>
            <person name="Binder M."/>
            <person name="Bloem J."/>
            <person name="Labutti K."/>
            <person name="Salamov A."/>
            <person name="Andreopoulos B."/>
            <person name="Baker S."/>
            <person name="Barry K."/>
            <person name="Bills G."/>
            <person name="Bluhm B."/>
            <person name="Cannon C."/>
            <person name="Castanera R."/>
            <person name="Culley D."/>
            <person name="Daum C."/>
            <person name="Ezra D."/>
            <person name="Gonzalez J."/>
            <person name="Henrissat B."/>
            <person name="Kuo A."/>
            <person name="Liang C."/>
            <person name="Lipzen A."/>
            <person name="Lutzoni F."/>
            <person name="Magnuson J."/>
            <person name="Mondo S."/>
            <person name="Nolan M."/>
            <person name="Ohm R."/>
            <person name="Pangilinan J."/>
            <person name="Park H.-J."/>
            <person name="Ramirez L."/>
            <person name="Alfaro M."/>
            <person name="Sun H."/>
            <person name="Tritt A."/>
            <person name="Yoshinaga Y."/>
            <person name="Zwiers L.-H."/>
            <person name="Turgeon B."/>
            <person name="Goodwin S."/>
            <person name="Spatafora J."/>
            <person name="Crous P."/>
            <person name="Grigoriev I."/>
        </authorList>
    </citation>
    <scope>NUCLEOTIDE SEQUENCE</scope>
    <source>
        <strain evidence="2">CBS 122367</strain>
    </source>
</reference>
<accession>A0A6G1JFV9</accession>
<dbReference type="Proteomes" id="UP000799291">
    <property type="component" value="Unassembled WGS sequence"/>
</dbReference>
<organism evidence="2 3">
    <name type="scientific">Lentithecium fluviatile CBS 122367</name>
    <dbReference type="NCBI Taxonomy" id="1168545"/>
    <lineage>
        <taxon>Eukaryota</taxon>
        <taxon>Fungi</taxon>
        <taxon>Dikarya</taxon>
        <taxon>Ascomycota</taxon>
        <taxon>Pezizomycotina</taxon>
        <taxon>Dothideomycetes</taxon>
        <taxon>Pleosporomycetidae</taxon>
        <taxon>Pleosporales</taxon>
        <taxon>Massarineae</taxon>
        <taxon>Lentitheciaceae</taxon>
        <taxon>Lentithecium</taxon>
    </lineage>
</organism>
<evidence type="ECO:0000256" key="1">
    <source>
        <dbReference type="SAM" id="MobiDB-lite"/>
    </source>
</evidence>
<sequence length="132" mass="14480">MSSFGEKALQTLQSIVGITPASPTRQINDAASPTRTAPPTHPPSESRRTSTSESTVDRPSPARSEKRSELPTAAERARPSKKQRYNYSSDEERLVPGRYRCVSATRAVEGDFWLTAGVGLRLTLHLSQTLKV</sequence>
<feature type="region of interest" description="Disordered" evidence="1">
    <location>
        <begin position="15"/>
        <end position="91"/>
    </location>
</feature>
<feature type="non-terminal residue" evidence="2">
    <location>
        <position position="132"/>
    </location>
</feature>
<name>A0A6G1JFV9_9PLEO</name>
<protein>
    <submittedName>
        <fullName evidence="2">Uncharacterized protein</fullName>
    </submittedName>
</protein>